<evidence type="ECO:0000313" key="2">
    <source>
        <dbReference type="Proteomes" id="UP001569154"/>
    </source>
</evidence>
<organism evidence="1 2">
    <name type="scientific">Enterovibrio norvegicus</name>
    <dbReference type="NCBI Taxonomy" id="188144"/>
    <lineage>
        <taxon>Bacteria</taxon>
        <taxon>Pseudomonadati</taxon>
        <taxon>Pseudomonadota</taxon>
        <taxon>Gammaproteobacteria</taxon>
        <taxon>Vibrionales</taxon>
        <taxon>Vibrionaceae</taxon>
        <taxon>Enterovibrio</taxon>
    </lineage>
</organism>
<evidence type="ECO:0000313" key="1">
    <source>
        <dbReference type="EMBL" id="MEZ8079598.1"/>
    </source>
</evidence>
<keyword evidence="2" id="KW-1185">Reference proteome</keyword>
<sequence>MSGRYIVDEVSNNSLFDIDVSHIKTIPDKVTDPNYHIFEFSVGASTHALPNIGLMFGSGTYNSDALETFGWGEFSRRSSGYLVENTVLRKIKTVKYIMDKIENWKIENKN</sequence>
<proteinExistence type="predicted"/>
<accession>A0ABV4KVS9</accession>
<gene>
    <name evidence="1" type="ORF">ACED35_00660</name>
</gene>
<dbReference type="Proteomes" id="UP001569154">
    <property type="component" value="Unassembled WGS sequence"/>
</dbReference>
<dbReference type="EMBL" id="JBGONM010000001">
    <property type="protein sequence ID" value="MEZ8079598.1"/>
    <property type="molecule type" value="Genomic_DNA"/>
</dbReference>
<name>A0ABV4KVS9_9GAMM</name>
<protein>
    <submittedName>
        <fullName evidence="1">Uncharacterized protein</fullName>
    </submittedName>
</protein>
<dbReference type="RefSeq" id="WP_017015618.1">
    <property type="nucleotide sequence ID" value="NZ_AJYG02000063.1"/>
</dbReference>
<reference evidence="1 2" key="1">
    <citation type="submission" date="2024-06" db="EMBL/GenBank/DDBJ databases">
        <authorList>
            <person name="Steensen K."/>
            <person name="Seneca J."/>
            <person name="Bartlau N."/>
            <person name="Yu A.X."/>
            <person name="Polz M.F."/>
        </authorList>
    </citation>
    <scope>NUCLEOTIDE SEQUENCE [LARGE SCALE GENOMIC DNA]</scope>
    <source>
        <strain evidence="1 2">1F260</strain>
    </source>
</reference>
<comment type="caution">
    <text evidence="1">The sequence shown here is derived from an EMBL/GenBank/DDBJ whole genome shotgun (WGS) entry which is preliminary data.</text>
</comment>